<keyword evidence="7" id="KW-1185">Reference proteome</keyword>
<keyword evidence="2" id="KW-0805">Transcription regulation</keyword>
<evidence type="ECO:0000256" key="2">
    <source>
        <dbReference type="ARBA" id="ARBA00023015"/>
    </source>
</evidence>
<evidence type="ECO:0000313" key="6">
    <source>
        <dbReference type="EMBL" id="GGA35793.1"/>
    </source>
</evidence>
<dbReference type="PROSITE" id="PS50931">
    <property type="entry name" value="HTH_LYSR"/>
    <property type="match status" value="1"/>
</dbReference>
<dbReference type="InterPro" id="IPR000847">
    <property type="entry name" value="LysR_HTH_N"/>
</dbReference>
<dbReference type="PANTHER" id="PTHR30579:SF7">
    <property type="entry name" value="HTH-TYPE TRANSCRIPTIONAL REGULATOR LRHA-RELATED"/>
    <property type="match status" value="1"/>
</dbReference>
<dbReference type="RefSeq" id="WP_229746368.1">
    <property type="nucleotide sequence ID" value="NZ_BMFZ01000002.1"/>
</dbReference>
<dbReference type="Pfam" id="PF03466">
    <property type="entry name" value="LysR_substrate"/>
    <property type="match status" value="1"/>
</dbReference>
<accession>A0ABQ1G2W8</accession>
<comment type="caution">
    <text evidence="6">The sequence shown here is derived from an EMBL/GenBank/DDBJ whole genome shotgun (WGS) entry which is preliminary data.</text>
</comment>
<dbReference type="SUPFAM" id="SSF53850">
    <property type="entry name" value="Periplasmic binding protein-like II"/>
    <property type="match status" value="1"/>
</dbReference>
<gene>
    <name evidence="6" type="ORF">GCM10011328_08280</name>
</gene>
<dbReference type="InterPro" id="IPR005119">
    <property type="entry name" value="LysR_subst-bd"/>
</dbReference>
<keyword evidence="3" id="KW-0238">DNA-binding</keyword>
<reference evidence="7" key="1">
    <citation type="journal article" date="2019" name="Int. J. Syst. Evol. Microbiol.">
        <title>The Global Catalogue of Microorganisms (GCM) 10K type strain sequencing project: providing services to taxonomists for standard genome sequencing and annotation.</title>
        <authorList>
            <consortium name="The Broad Institute Genomics Platform"/>
            <consortium name="The Broad Institute Genome Sequencing Center for Infectious Disease"/>
            <person name="Wu L."/>
            <person name="Ma J."/>
        </authorList>
    </citation>
    <scope>NUCLEOTIDE SEQUENCE [LARGE SCALE GENOMIC DNA]</scope>
    <source>
        <strain evidence="7">CGMCC 1.12806</strain>
    </source>
</reference>
<evidence type="ECO:0000256" key="4">
    <source>
        <dbReference type="ARBA" id="ARBA00023163"/>
    </source>
</evidence>
<name>A0ABQ1G2W8_9GAMM</name>
<dbReference type="InterPro" id="IPR050176">
    <property type="entry name" value="LTTR"/>
</dbReference>
<dbReference type="EMBL" id="BMFZ01000002">
    <property type="protein sequence ID" value="GGA35793.1"/>
    <property type="molecule type" value="Genomic_DNA"/>
</dbReference>
<keyword evidence="4" id="KW-0804">Transcription</keyword>
<dbReference type="Pfam" id="PF00126">
    <property type="entry name" value="HTH_1"/>
    <property type="match status" value="1"/>
</dbReference>
<evidence type="ECO:0000313" key="7">
    <source>
        <dbReference type="Proteomes" id="UP000627464"/>
    </source>
</evidence>
<proteinExistence type="inferred from homology"/>
<evidence type="ECO:0000256" key="3">
    <source>
        <dbReference type="ARBA" id="ARBA00023125"/>
    </source>
</evidence>
<sequence length="309" mass="34440">MGMVMSLYLDMHSIEAFLKVAELNSFTLAAEALCITQSGVTVKIQKLENMLGYPLFHRTPRHIYLSPQGEVFLSRAKSLMVAHTSALTTLNICENTQNIKIGISDHVLDIPLMQTIKSIRQTYSDLMIEVKVESSSKVLHALENKKIDIAIITQDGDKKGGEYLRNENYRWYCSPTLVFKQDKIPLITLRESCRMRKLILDLLLEARTPWFDSFQGGGMDTIIAAAKSGLGIVPLPETALTVSDLKELTDASHFVSLPKIPSAHIVTYNNCLDLRSRAMLKDLALAIKNQTVKMPDADKFVSLGSLVTV</sequence>
<organism evidence="6 7">
    <name type="scientific">Hafnia psychrotolerans</name>
    <dbReference type="NCBI Taxonomy" id="1477018"/>
    <lineage>
        <taxon>Bacteria</taxon>
        <taxon>Pseudomonadati</taxon>
        <taxon>Pseudomonadota</taxon>
        <taxon>Gammaproteobacteria</taxon>
        <taxon>Enterobacterales</taxon>
        <taxon>Hafniaceae</taxon>
        <taxon>Hafnia</taxon>
    </lineage>
</organism>
<evidence type="ECO:0000259" key="5">
    <source>
        <dbReference type="PROSITE" id="PS50931"/>
    </source>
</evidence>
<dbReference type="Gene3D" id="3.40.190.10">
    <property type="entry name" value="Periplasmic binding protein-like II"/>
    <property type="match status" value="2"/>
</dbReference>
<protein>
    <submittedName>
        <fullName evidence="6">LysR family transcriptional regulator</fullName>
    </submittedName>
</protein>
<dbReference type="Proteomes" id="UP000627464">
    <property type="component" value="Unassembled WGS sequence"/>
</dbReference>
<dbReference type="PRINTS" id="PR00039">
    <property type="entry name" value="HTHLYSR"/>
</dbReference>
<dbReference type="SUPFAM" id="SSF46785">
    <property type="entry name" value="Winged helix' DNA-binding domain"/>
    <property type="match status" value="1"/>
</dbReference>
<comment type="similarity">
    <text evidence="1">Belongs to the LysR transcriptional regulatory family.</text>
</comment>
<dbReference type="Gene3D" id="1.10.10.10">
    <property type="entry name" value="Winged helix-like DNA-binding domain superfamily/Winged helix DNA-binding domain"/>
    <property type="match status" value="1"/>
</dbReference>
<feature type="domain" description="HTH lysR-type" evidence="5">
    <location>
        <begin position="9"/>
        <end position="66"/>
    </location>
</feature>
<dbReference type="InterPro" id="IPR036390">
    <property type="entry name" value="WH_DNA-bd_sf"/>
</dbReference>
<evidence type="ECO:0000256" key="1">
    <source>
        <dbReference type="ARBA" id="ARBA00009437"/>
    </source>
</evidence>
<dbReference type="PANTHER" id="PTHR30579">
    <property type="entry name" value="TRANSCRIPTIONAL REGULATOR"/>
    <property type="match status" value="1"/>
</dbReference>
<dbReference type="InterPro" id="IPR036388">
    <property type="entry name" value="WH-like_DNA-bd_sf"/>
</dbReference>